<keyword evidence="3" id="KW-1185">Reference proteome</keyword>
<keyword evidence="1" id="KW-0732">Signal</keyword>
<feature type="signal peptide" evidence="1">
    <location>
        <begin position="1"/>
        <end position="25"/>
    </location>
</feature>
<evidence type="ECO:0000313" key="3">
    <source>
        <dbReference type="Proteomes" id="UP000481327"/>
    </source>
</evidence>
<name>A0A7C9GP22_9SPHN</name>
<proteinExistence type="predicted"/>
<organism evidence="2 3">
    <name type="scientific">Sandarakinorhabdus fusca</name>
    <dbReference type="NCBI Taxonomy" id="1439888"/>
    <lineage>
        <taxon>Bacteria</taxon>
        <taxon>Pseudomonadati</taxon>
        <taxon>Pseudomonadota</taxon>
        <taxon>Alphaproteobacteria</taxon>
        <taxon>Sphingomonadales</taxon>
        <taxon>Sphingosinicellaceae</taxon>
        <taxon>Sandarakinorhabdus</taxon>
    </lineage>
</organism>
<evidence type="ECO:0000256" key="1">
    <source>
        <dbReference type="SAM" id="SignalP"/>
    </source>
</evidence>
<dbReference type="Proteomes" id="UP000481327">
    <property type="component" value="Unassembled WGS sequence"/>
</dbReference>
<gene>
    <name evidence="2" type="ORF">F3168_07965</name>
</gene>
<evidence type="ECO:0000313" key="2">
    <source>
        <dbReference type="EMBL" id="MQT17197.1"/>
    </source>
</evidence>
<protein>
    <submittedName>
        <fullName evidence="2">Uncharacterized protein</fullName>
    </submittedName>
</protein>
<comment type="caution">
    <text evidence="2">The sequence shown here is derived from an EMBL/GenBank/DDBJ whole genome shotgun (WGS) entry which is preliminary data.</text>
</comment>
<dbReference type="OrthoDB" id="7597144at2"/>
<reference evidence="2 3" key="1">
    <citation type="submission" date="2019-09" db="EMBL/GenBank/DDBJ databases">
        <title>Polymorphobacter sp. isolated from a lake in China.</title>
        <authorList>
            <person name="Liu Z."/>
        </authorList>
    </citation>
    <scope>NUCLEOTIDE SEQUENCE [LARGE SCALE GENOMIC DNA]</scope>
    <source>
        <strain evidence="2 3">D40P</strain>
    </source>
</reference>
<dbReference type="RefSeq" id="WP_152577609.1">
    <property type="nucleotide sequence ID" value="NZ_JAATJI010000001.1"/>
</dbReference>
<dbReference type="EMBL" id="WIOL01000002">
    <property type="protein sequence ID" value="MQT17197.1"/>
    <property type="molecule type" value="Genomic_DNA"/>
</dbReference>
<sequence>MTTARLLSSLLLALGIATLAVPVAAQNQRPDTEFCAKMRQRDPGGICTPKGEYVTAEKVYLPDGRIINRTTG</sequence>
<accession>A0A7C9GP22</accession>
<feature type="chain" id="PRO_5028863445" evidence="1">
    <location>
        <begin position="26"/>
        <end position="72"/>
    </location>
</feature>
<dbReference type="AlphaFoldDB" id="A0A7C9GP22"/>